<feature type="region of interest" description="Disordered" evidence="1">
    <location>
        <begin position="1"/>
        <end position="21"/>
    </location>
</feature>
<organism evidence="2 3">
    <name type="scientific">Diversispora epigaea</name>
    <dbReference type="NCBI Taxonomy" id="1348612"/>
    <lineage>
        <taxon>Eukaryota</taxon>
        <taxon>Fungi</taxon>
        <taxon>Fungi incertae sedis</taxon>
        <taxon>Mucoromycota</taxon>
        <taxon>Glomeromycotina</taxon>
        <taxon>Glomeromycetes</taxon>
        <taxon>Diversisporales</taxon>
        <taxon>Diversisporaceae</taxon>
        <taxon>Diversispora</taxon>
    </lineage>
</organism>
<comment type="caution">
    <text evidence="2">The sequence shown here is derived from an EMBL/GenBank/DDBJ whole genome shotgun (WGS) entry which is preliminary data.</text>
</comment>
<name>A0A397J9M3_9GLOM</name>
<dbReference type="Proteomes" id="UP000266861">
    <property type="component" value="Unassembled WGS sequence"/>
</dbReference>
<sequence>MAKAEHNKTSNQIKEKMNKCGAKNHWEKQLQWVKKHQNFNSNLVIFTDKSNLQLFP</sequence>
<reference evidence="2 3" key="1">
    <citation type="submission" date="2018-08" db="EMBL/GenBank/DDBJ databases">
        <title>Genome and evolution of the arbuscular mycorrhizal fungus Diversispora epigaea (formerly Glomus versiforme) and its bacterial endosymbionts.</title>
        <authorList>
            <person name="Sun X."/>
            <person name="Fei Z."/>
            <person name="Harrison M."/>
        </authorList>
    </citation>
    <scope>NUCLEOTIDE SEQUENCE [LARGE SCALE GENOMIC DNA]</scope>
    <source>
        <strain evidence="2 3">IT104</strain>
    </source>
</reference>
<evidence type="ECO:0000313" key="3">
    <source>
        <dbReference type="Proteomes" id="UP000266861"/>
    </source>
</evidence>
<accession>A0A397J9M3</accession>
<keyword evidence="3" id="KW-1185">Reference proteome</keyword>
<gene>
    <name evidence="2" type="ORF">Glove_87g119</name>
</gene>
<proteinExistence type="predicted"/>
<evidence type="ECO:0008006" key="4">
    <source>
        <dbReference type="Google" id="ProtNLM"/>
    </source>
</evidence>
<evidence type="ECO:0000256" key="1">
    <source>
        <dbReference type="SAM" id="MobiDB-lite"/>
    </source>
</evidence>
<dbReference type="EMBL" id="PQFF01000083">
    <property type="protein sequence ID" value="RHZ83752.1"/>
    <property type="molecule type" value="Genomic_DNA"/>
</dbReference>
<protein>
    <recommendedName>
        <fullName evidence="4">DDE-1 domain-containing protein</fullName>
    </recommendedName>
</protein>
<evidence type="ECO:0000313" key="2">
    <source>
        <dbReference type="EMBL" id="RHZ83752.1"/>
    </source>
</evidence>
<dbReference type="AlphaFoldDB" id="A0A397J9M3"/>